<dbReference type="InterPro" id="IPR002661">
    <property type="entry name" value="Ribosome_recyc_fac"/>
</dbReference>
<evidence type="ECO:0000313" key="7">
    <source>
        <dbReference type="Proteomes" id="UP000751518"/>
    </source>
</evidence>
<reference evidence="6" key="1">
    <citation type="submission" date="2020-04" db="EMBL/GenBank/DDBJ databases">
        <authorList>
            <person name="Zhang T."/>
        </authorList>
    </citation>
    <scope>NUCLEOTIDE SEQUENCE</scope>
    <source>
        <strain evidence="6">HKST-UBA03</strain>
    </source>
</reference>
<dbReference type="GO" id="GO:0005737">
    <property type="term" value="C:cytoplasm"/>
    <property type="evidence" value="ECO:0007669"/>
    <property type="project" value="UniProtKB-SubCell"/>
</dbReference>
<dbReference type="GO" id="GO:0043023">
    <property type="term" value="F:ribosomal large subunit binding"/>
    <property type="evidence" value="ECO:0007669"/>
    <property type="project" value="TreeGrafter"/>
</dbReference>
<keyword evidence="4" id="KW-0175">Coiled coil</keyword>
<dbReference type="SUPFAM" id="SSF55194">
    <property type="entry name" value="Ribosome recycling factor, RRF"/>
    <property type="match status" value="1"/>
</dbReference>
<dbReference type="FunFam" id="3.30.1360.40:FF:000001">
    <property type="entry name" value="Ribosome-recycling factor"/>
    <property type="match status" value="1"/>
</dbReference>
<feature type="domain" description="Ribosome recycling factor" evidence="5">
    <location>
        <begin position="21"/>
        <end position="183"/>
    </location>
</feature>
<dbReference type="Gene3D" id="3.30.1360.40">
    <property type="match status" value="1"/>
</dbReference>
<comment type="subcellular location">
    <subcellularLocation>
        <location evidence="3">Cytoplasm</location>
    </subcellularLocation>
</comment>
<dbReference type="AlphaFoldDB" id="A0A955LKB6"/>
<dbReference type="CDD" id="cd00520">
    <property type="entry name" value="RRF"/>
    <property type="match status" value="1"/>
</dbReference>
<dbReference type="PANTHER" id="PTHR20982">
    <property type="entry name" value="RIBOSOME RECYCLING FACTOR"/>
    <property type="match status" value="1"/>
</dbReference>
<dbReference type="InterPro" id="IPR036191">
    <property type="entry name" value="RRF_sf"/>
</dbReference>
<reference evidence="6" key="2">
    <citation type="journal article" date="2021" name="Microbiome">
        <title>Successional dynamics and alternative stable states in a saline activated sludge microbial community over 9 years.</title>
        <authorList>
            <person name="Wang Y."/>
            <person name="Ye J."/>
            <person name="Ju F."/>
            <person name="Liu L."/>
            <person name="Boyd J.A."/>
            <person name="Deng Y."/>
            <person name="Parks D.H."/>
            <person name="Jiang X."/>
            <person name="Yin X."/>
            <person name="Woodcroft B.J."/>
            <person name="Tyson G.W."/>
            <person name="Hugenholtz P."/>
            <person name="Polz M.F."/>
            <person name="Zhang T."/>
        </authorList>
    </citation>
    <scope>NUCLEOTIDE SEQUENCE</scope>
    <source>
        <strain evidence="6">HKST-UBA03</strain>
    </source>
</reference>
<dbReference type="Pfam" id="PF01765">
    <property type="entry name" value="RRF"/>
    <property type="match status" value="1"/>
</dbReference>
<dbReference type="PANTHER" id="PTHR20982:SF3">
    <property type="entry name" value="MITOCHONDRIAL RIBOSOME RECYCLING FACTOR PSEUDO 1"/>
    <property type="match status" value="1"/>
</dbReference>
<dbReference type="Proteomes" id="UP000751518">
    <property type="component" value="Unassembled WGS sequence"/>
</dbReference>
<organism evidence="6 7">
    <name type="scientific">candidate division WWE3 bacterium</name>
    <dbReference type="NCBI Taxonomy" id="2053526"/>
    <lineage>
        <taxon>Bacteria</taxon>
        <taxon>Katanobacteria</taxon>
    </lineage>
</organism>
<name>A0A955LKB6_UNCKA</name>
<evidence type="ECO:0000256" key="4">
    <source>
        <dbReference type="SAM" id="Coils"/>
    </source>
</evidence>
<evidence type="ECO:0000256" key="1">
    <source>
        <dbReference type="ARBA" id="ARBA00005912"/>
    </source>
</evidence>
<evidence type="ECO:0000259" key="5">
    <source>
        <dbReference type="Pfam" id="PF01765"/>
    </source>
</evidence>
<protein>
    <recommendedName>
        <fullName evidence="3">Ribosome-recycling factor</fullName>
        <shortName evidence="3">RRF</shortName>
    </recommendedName>
    <alternativeName>
        <fullName evidence="3">Ribosome-releasing factor</fullName>
    </alternativeName>
</protein>
<evidence type="ECO:0000256" key="2">
    <source>
        <dbReference type="ARBA" id="ARBA00022917"/>
    </source>
</evidence>
<evidence type="ECO:0000256" key="3">
    <source>
        <dbReference type="HAMAP-Rule" id="MF_00040"/>
    </source>
</evidence>
<proteinExistence type="inferred from homology"/>
<comment type="caution">
    <text evidence="6">The sequence shown here is derived from an EMBL/GenBank/DDBJ whole genome shotgun (WGS) entry which is preliminary data.</text>
</comment>
<dbReference type="EMBL" id="JAGQKZ010000010">
    <property type="protein sequence ID" value="MCA9391921.1"/>
    <property type="molecule type" value="Genomic_DNA"/>
</dbReference>
<dbReference type="Gene3D" id="1.10.132.20">
    <property type="entry name" value="Ribosome-recycling factor"/>
    <property type="match status" value="1"/>
</dbReference>
<dbReference type="InterPro" id="IPR023584">
    <property type="entry name" value="Ribosome_recyc_fac_dom"/>
</dbReference>
<feature type="coiled-coil region" evidence="4">
    <location>
        <begin position="153"/>
        <end position="184"/>
    </location>
</feature>
<dbReference type="HAMAP" id="MF_00040">
    <property type="entry name" value="RRF"/>
    <property type="match status" value="1"/>
</dbReference>
<keyword evidence="3" id="KW-0963">Cytoplasm</keyword>
<evidence type="ECO:0000313" key="6">
    <source>
        <dbReference type="EMBL" id="MCA9391921.1"/>
    </source>
</evidence>
<dbReference type="GO" id="GO:0006415">
    <property type="term" value="P:translational termination"/>
    <property type="evidence" value="ECO:0007669"/>
    <property type="project" value="UniProtKB-UniRule"/>
</dbReference>
<keyword evidence="2 3" id="KW-0648">Protein biosynthesis</keyword>
<gene>
    <name evidence="3 6" type="primary">frr</name>
    <name evidence="6" type="ORF">KC614_01810</name>
</gene>
<dbReference type="NCBIfam" id="TIGR00496">
    <property type="entry name" value="frr"/>
    <property type="match status" value="1"/>
</dbReference>
<sequence length="185" mass="20750">MTAEIISDAQSKFNATIDHLNSELAVIRSSQTTPSLIEDLPVNAYDGSFPLKELAAISVPDSNVLLIQPWDQTIVTDIEEAIQNSKLGLKPAVDGTNIRLNIPALSQERREEYVRRVSQLCEEAKVSIRNVRQDKMKSVDGLEVDSLISEDERDRAKKQVQDLVEEYNQKVENIKAAKETSLMEL</sequence>
<comment type="function">
    <text evidence="3">Responsible for the release of ribosomes from messenger RNA at the termination of protein biosynthesis. May increase the efficiency of translation by recycling ribosomes from one round of translation to another.</text>
</comment>
<comment type="similarity">
    <text evidence="1 3">Belongs to the RRF family.</text>
</comment>
<accession>A0A955LKB6</accession>